<accession>M3YTB2</accession>
<dbReference type="EMBL" id="AEYP01090716">
    <property type="status" value="NOT_ANNOTATED_CDS"/>
    <property type="molecule type" value="Genomic_DNA"/>
</dbReference>
<organism evidence="2">
    <name type="scientific">Mustela putorius furo</name>
    <name type="common">European domestic ferret</name>
    <name type="synonym">Mustela furo</name>
    <dbReference type="NCBI Taxonomy" id="9669"/>
    <lineage>
        <taxon>Eukaryota</taxon>
        <taxon>Metazoa</taxon>
        <taxon>Chordata</taxon>
        <taxon>Craniata</taxon>
        <taxon>Vertebrata</taxon>
        <taxon>Euteleostomi</taxon>
        <taxon>Mammalia</taxon>
        <taxon>Eutheria</taxon>
        <taxon>Laurasiatheria</taxon>
        <taxon>Carnivora</taxon>
        <taxon>Caniformia</taxon>
        <taxon>Musteloidea</taxon>
        <taxon>Mustelidae</taxon>
        <taxon>Mustelinae</taxon>
        <taxon>Mustela</taxon>
    </lineage>
</organism>
<feature type="compositionally biased region" description="Basic and acidic residues" evidence="1">
    <location>
        <begin position="107"/>
        <end position="117"/>
    </location>
</feature>
<reference evidence="2" key="1">
    <citation type="submission" date="2024-06" db="UniProtKB">
        <authorList>
            <consortium name="Ensembl"/>
        </authorList>
    </citation>
    <scope>IDENTIFICATION</scope>
</reference>
<protein>
    <submittedName>
        <fullName evidence="2">Uncharacterized protein</fullName>
    </submittedName>
</protein>
<dbReference type="Ensembl" id="ENSMPUT00000014805.1">
    <property type="protein sequence ID" value="ENSMPUP00000014572.1"/>
    <property type="gene ID" value="ENSMPUG00000014681.1"/>
</dbReference>
<feature type="region of interest" description="Disordered" evidence="1">
    <location>
        <begin position="1"/>
        <end position="123"/>
    </location>
</feature>
<evidence type="ECO:0000256" key="1">
    <source>
        <dbReference type="SAM" id="MobiDB-lite"/>
    </source>
</evidence>
<evidence type="ECO:0000313" key="2">
    <source>
        <dbReference type="Ensembl" id="ENSMPUP00000014572.1"/>
    </source>
</evidence>
<dbReference type="InParanoid" id="M3YTB2"/>
<proteinExistence type="predicted"/>
<feature type="compositionally biased region" description="Low complexity" evidence="1">
    <location>
        <begin position="59"/>
        <end position="74"/>
    </location>
</feature>
<dbReference type="AlphaFoldDB" id="M3YTB2"/>
<name>M3YTB2_MUSPF</name>
<sequence length="237" mass="24471">MSGGPGSALRAPESGTRARAGRGLWRLPSPPVLAARGCSSGAPPAAVRPTRVGLSRLCPAAGPPAGARRSGPSRWGRAGSPAAGPRSRPVLRGSLLPACPTPALTAQRERRSREGGGRRGATGPWVSGLALRLARRGSSRRVPGSAAVRPALRRTADWVSSVIAVPWRGCWRGPRVAGLDDLEASRSESALGRGTVSFSPGVCPDGCPALASGWACPFQWKTLIRSLLKNASCVENV</sequence>
<dbReference type="HOGENOM" id="CLU_1170353_0_0_1"/>